<dbReference type="GO" id="GO:0016075">
    <property type="term" value="P:rRNA catabolic process"/>
    <property type="evidence" value="ECO:0007669"/>
    <property type="project" value="TreeGrafter"/>
</dbReference>
<dbReference type="Pfam" id="PF02452">
    <property type="entry name" value="PemK_toxin"/>
    <property type="match status" value="1"/>
</dbReference>
<evidence type="ECO:0000256" key="2">
    <source>
        <dbReference type="ARBA" id="ARBA00022649"/>
    </source>
</evidence>
<evidence type="ECO:0000313" key="3">
    <source>
        <dbReference type="EMBL" id="RBR29240.1"/>
    </source>
</evidence>
<dbReference type="SUPFAM" id="SSF50118">
    <property type="entry name" value="Cell growth inhibitor/plasmid maintenance toxic component"/>
    <property type="match status" value="1"/>
</dbReference>
<dbReference type="EMBL" id="LEOY01000009">
    <property type="protein sequence ID" value="RBR29240.1"/>
    <property type="molecule type" value="Genomic_DNA"/>
</dbReference>
<dbReference type="GO" id="GO:0004521">
    <property type="term" value="F:RNA endonuclease activity"/>
    <property type="evidence" value="ECO:0007669"/>
    <property type="project" value="TreeGrafter"/>
</dbReference>
<name>A0A366SHB2_9ENTE</name>
<keyword evidence="2" id="KW-1277">Toxin-antitoxin system</keyword>
<dbReference type="GO" id="GO:0003677">
    <property type="term" value="F:DNA binding"/>
    <property type="evidence" value="ECO:0007669"/>
    <property type="project" value="InterPro"/>
</dbReference>
<evidence type="ECO:0000256" key="1">
    <source>
        <dbReference type="ARBA" id="ARBA00007521"/>
    </source>
</evidence>
<dbReference type="RefSeq" id="WP_113784664.1">
    <property type="nucleotide sequence ID" value="NZ_JAKUDR010000004.1"/>
</dbReference>
<dbReference type="Proteomes" id="UP000252800">
    <property type="component" value="Unassembled WGS sequence"/>
</dbReference>
<dbReference type="PANTHER" id="PTHR33988:SF3">
    <property type="entry name" value="ENDORIBONUCLEASE TOXIN CHPB-RELATED"/>
    <property type="match status" value="1"/>
</dbReference>
<sequence>MNKYPKQKDIIIIDSEPHSGKEYGGHSSENIRRPMVVVSSDEYNQSTGMIIGMPITSADKSAYPLLFKPIMVTNGDGTGIKGYVIMWQLQNFDFYARNGVIVNRVSDSFFSDLQKVVKDIHGIR</sequence>
<accession>A0A366SHB2</accession>
<comment type="similarity">
    <text evidence="1">Belongs to the PemK/MazF family.</text>
</comment>
<reference evidence="3 4" key="1">
    <citation type="submission" date="2015-06" db="EMBL/GenBank/DDBJ databases">
        <title>The Genome Sequence of Enterococcus cecorum 170AEA1.</title>
        <authorList>
            <consortium name="The Broad Institute Genomics Platform"/>
            <consortium name="The Broad Institute Genome Sequencing Center for Infectious Disease"/>
            <person name="Earl A.M."/>
            <person name="Van Tyne D."/>
            <person name="Lebreton F."/>
            <person name="Saavedra J.T."/>
            <person name="Gilmore M.S."/>
            <person name="Manson McGuire A."/>
            <person name="Clock S."/>
            <person name="Crupain M."/>
            <person name="Rangan U."/>
            <person name="Young S."/>
            <person name="Abouelleil A."/>
            <person name="Cao P."/>
            <person name="Chapman S.B."/>
            <person name="Griggs A."/>
            <person name="Priest M."/>
            <person name="Shea T."/>
            <person name="Wortman J."/>
            <person name="Nusbaum C."/>
            <person name="Birren B."/>
        </authorList>
    </citation>
    <scope>NUCLEOTIDE SEQUENCE [LARGE SCALE GENOMIC DNA]</scope>
    <source>
        <strain evidence="3 4">170AEA1</strain>
    </source>
</reference>
<organism evidence="3 4">
    <name type="scientific">Enterococcus cecorum</name>
    <dbReference type="NCBI Taxonomy" id="44008"/>
    <lineage>
        <taxon>Bacteria</taxon>
        <taxon>Bacillati</taxon>
        <taxon>Bacillota</taxon>
        <taxon>Bacilli</taxon>
        <taxon>Lactobacillales</taxon>
        <taxon>Enterococcaceae</taxon>
        <taxon>Enterococcus</taxon>
    </lineage>
</organism>
<gene>
    <name evidence="3" type="ORF">EB18_01441</name>
</gene>
<dbReference type="PANTHER" id="PTHR33988">
    <property type="entry name" value="ENDORIBONUCLEASE MAZF-RELATED"/>
    <property type="match status" value="1"/>
</dbReference>
<proteinExistence type="inferred from homology"/>
<comment type="caution">
    <text evidence="3">The sequence shown here is derived from an EMBL/GenBank/DDBJ whole genome shotgun (WGS) entry which is preliminary data.</text>
</comment>
<evidence type="ECO:0000313" key="4">
    <source>
        <dbReference type="Proteomes" id="UP000252800"/>
    </source>
</evidence>
<dbReference type="AlphaFoldDB" id="A0A366SHB2"/>
<dbReference type="InterPro" id="IPR011067">
    <property type="entry name" value="Plasmid_toxin/cell-grow_inhib"/>
</dbReference>
<dbReference type="Gene3D" id="2.30.30.110">
    <property type="match status" value="1"/>
</dbReference>
<protein>
    <submittedName>
        <fullName evidence="3">Uncharacterized protein</fullName>
    </submittedName>
</protein>
<dbReference type="GO" id="GO:0006402">
    <property type="term" value="P:mRNA catabolic process"/>
    <property type="evidence" value="ECO:0007669"/>
    <property type="project" value="TreeGrafter"/>
</dbReference>
<dbReference type="InterPro" id="IPR003477">
    <property type="entry name" value="PemK-like"/>
</dbReference>